<keyword evidence="1" id="KW-0472">Membrane</keyword>
<dbReference type="AlphaFoldDB" id="A0A6G1QD92"/>
<reference evidence="2 3" key="1">
    <citation type="submission" date="2019-02" db="EMBL/GenBank/DDBJ databases">
        <title>Opniocepnalus argus genome.</title>
        <authorList>
            <person name="Zhou C."/>
            <person name="Xiao S."/>
        </authorList>
    </citation>
    <scope>NUCLEOTIDE SEQUENCE [LARGE SCALE GENOMIC DNA]</scope>
    <source>
        <strain evidence="2">OARG1902GOOAL</strain>
        <tissue evidence="2">Muscle</tissue>
    </source>
</reference>
<gene>
    <name evidence="2" type="ORF">EXN66_Car016209</name>
</gene>
<dbReference type="EMBL" id="CM015726">
    <property type="protein sequence ID" value="KAF3700522.1"/>
    <property type="molecule type" value="Genomic_DNA"/>
</dbReference>
<evidence type="ECO:0000313" key="2">
    <source>
        <dbReference type="EMBL" id="KAF3700522.1"/>
    </source>
</evidence>
<sequence length="60" mass="6892">MPLLHIPAPVATFQLQVNIIHILLLGSLFLFPLNWSQPRVPHYTCVQTLHAEQNVNVRHD</sequence>
<reference evidence="3" key="2">
    <citation type="submission" date="2019-02" db="EMBL/GenBank/DDBJ databases">
        <title>Opniocepnalus argus Var Kimnra genome.</title>
        <authorList>
            <person name="Zhou C."/>
            <person name="Xiao S."/>
        </authorList>
    </citation>
    <scope>NUCLEOTIDE SEQUENCE [LARGE SCALE GENOMIC DNA]</scope>
</reference>
<accession>A0A6G1QD92</accession>
<protein>
    <submittedName>
        <fullName evidence="2">Uncharacterized protein</fullName>
    </submittedName>
</protein>
<proteinExistence type="predicted"/>
<keyword evidence="1" id="KW-1133">Transmembrane helix</keyword>
<dbReference type="Proteomes" id="UP000503349">
    <property type="component" value="Chromosome 15"/>
</dbReference>
<name>A0A6G1QD92_CHAAH</name>
<organism evidence="2 3">
    <name type="scientific">Channa argus</name>
    <name type="common">Northern snakehead</name>
    <name type="synonym">Ophicephalus argus</name>
    <dbReference type="NCBI Taxonomy" id="215402"/>
    <lineage>
        <taxon>Eukaryota</taxon>
        <taxon>Metazoa</taxon>
        <taxon>Chordata</taxon>
        <taxon>Craniata</taxon>
        <taxon>Vertebrata</taxon>
        <taxon>Euteleostomi</taxon>
        <taxon>Actinopterygii</taxon>
        <taxon>Neopterygii</taxon>
        <taxon>Teleostei</taxon>
        <taxon>Neoteleostei</taxon>
        <taxon>Acanthomorphata</taxon>
        <taxon>Anabantaria</taxon>
        <taxon>Anabantiformes</taxon>
        <taxon>Channoidei</taxon>
        <taxon>Channidae</taxon>
        <taxon>Channa</taxon>
    </lineage>
</organism>
<evidence type="ECO:0000256" key="1">
    <source>
        <dbReference type="SAM" id="Phobius"/>
    </source>
</evidence>
<keyword evidence="1" id="KW-0812">Transmembrane</keyword>
<feature type="transmembrane region" description="Helical" evidence="1">
    <location>
        <begin position="12"/>
        <end position="33"/>
    </location>
</feature>
<keyword evidence="3" id="KW-1185">Reference proteome</keyword>
<evidence type="ECO:0000313" key="3">
    <source>
        <dbReference type="Proteomes" id="UP000503349"/>
    </source>
</evidence>